<evidence type="ECO:0000313" key="1">
    <source>
        <dbReference type="EMBL" id="ODH13297.1"/>
    </source>
</evidence>
<dbReference type="VEuPathDB" id="FungiDB:PADG_04132"/>
<dbReference type="Proteomes" id="UP000242814">
    <property type="component" value="Unassembled WGS sequence"/>
</dbReference>
<dbReference type="EMBL" id="LZYO01000523">
    <property type="protein sequence ID" value="ODH13297.1"/>
    <property type="molecule type" value="Genomic_DNA"/>
</dbReference>
<organism evidence="1 2">
    <name type="scientific">Paracoccidioides brasiliensis</name>
    <dbReference type="NCBI Taxonomy" id="121759"/>
    <lineage>
        <taxon>Eukaryota</taxon>
        <taxon>Fungi</taxon>
        <taxon>Dikarya</taxon>
        <taxon>Ascomycota</taxon>
        <taxon>Pezizomycotina</taxon>
        <taxon>Eurotiomycetes</taxon>
        <taxon>Eurotiomycetidae</taxon>
        <taxon>Onygenales</taxon>
        <taxon>Ajellomycetaceae</taxon>
        <taxon>Paracoccidioides</taxon>
    </lineage>
</organism>
<dbReference type="AlphaFoldDB" id="A0A1D2J563"/>
<evidence type="ECO:0000313" key="2">
    <source>
        <dbReference type="Proteomes" id="UP000242814"/>
    </source>
</evidence>
<protein>
    <submittedName>
        <fullName evidence="1">Uncharacterized protein</fullName>
    </submittedName>
</protein>
<proteinExistence type="predicted"/>
<comment type="caution">
    <text evidence="1">The sequence shown here is derived from an EMBL/GenBank/DDBJ whole genome shotgun (WGS) entry which is preliminary data.</text>
</comment>
<reference evidence="1 2" key="1">
    <citation type="submission" date="2016-06" db="EMBL/GenBank/DDBJ databases">
        <authorList>
            <person name="Kjaerup R.B."/>
            <person name="Dalgaard T.S."/>
            <person name="Juul-Madsen H.R."/>
        </authorList>
    </citation>
    <scope>NUCLEOTIDE SEQUENCE [LARGE SCALE GENOMIC DNA]</scope>
    <source>
        <strain evidence="1 2">Pb300</strain>
    </source>
</reference>
<accession>A0A1D2J563</accession>
<dbReference type="VEuPathDB" id="FungiDB:PABG_11361"/>
<dbReference type="OMA" id="MEWPQLT"/>
<gene>
    <name evidence="1" type="ORF">ACO22_07399</name>
</gene>
<name>A0A1D2J563_PARBR</name>
<sequence>MEWPQLTLQNNQPHLLQSLVEVSPSPDFMAHAGVLDTCQRRCRRRRCLFHKVVEWIDGNEAQGYILIDIHGQYFILNTDTSGTWPTSEEQIFARHVKDYQASSKKKRGRRETLFRESVEYSGKCSADV</sequence>